<accession>A0A1L9RKA7</accession>
<name>A0A1L9RKA7_ASPWE</name>
<organism evidence="2 3">
    <name type="scientific">Aspergillus wentii DTO 134E9</name>
    <dbReference type="NCBI Taxonomy" id="1073089"/>
    <lineage>
        <taxon>Eukaryota</taxon>
        <taxon>Fungi</taxon>
        <taxon>Dikarya</taxon>
        <taxon>Ascomycota</taxon>
        <taxon>Pezizomycotina</taxon>
        <taxon>Eurotiomycetes</taxon>
        <taxon>Eurotiomycetidae</taxon>
        <taxon>Eurotiales</taxon>
        <taxon>Aspergillaceae</taxon>
        <taxon>Aspergillus</taxon>
        <taxon>Aspergillus subgen. Cremei</taxon>
    </lineage>
</organism>
<proteinExistence type="predicted"/>
<dbReference type="VEuPathDB" id="FungiDB:ASPWEDRAFT_506779"/>
<dbReference type="Pfam" id="PF00646">
    <property type="entry name" value="F-box"/>
    <property type="match status" value="1"/>
</dbReference>
<keyword evidence="3" id="KW-1185">Reference proteome</keyword>
<dbReference type="GeneID" id="63753327"/>
<dbReference type="InterPro" id="IPR001810">
    <property type="entry name" value="F-box_dom"/>
</dbReference>
<protein>
    <recommendedName>
        <fullName evidence="1">F-box domain-containing protein</fullName>
    </recommendedName>
</protein>
<evidence type="ECO:0000259" key="1">
    <source>
        <dbReference type="Pfam" id="PF00646"/>
    </source>
</evidence>
<gene>
    <name evidence="2" type="ORF">ASPWEDRAFT_506779</name>
</gene>
<evidence type="ECO:0000313" key="3">
    <source>
        <dbReference type="Proteomes" id="UP000184383"/>
    </source>
</evidence>
<reference evidence="3" key="1">
    <citation type="journal article" date="2017" name="Genome Biol.">
        <title>Comparative genomics reveals high biological diversity and specific adaptations in the industrially and medically important fungal genus Aspergillus.</title>
        <authorList>
            <person name="de Vries R.P."/>
            <person name="Riley R."/>
            <person name="Wiebenga A."/>
            <person name="Aguilar-Osorio G."/>
            <person name="Amillis S."/>
            <person name="Uchima C.A."/>
            <person name="Anderluh G."/>
            <person name="Asadollahi M."/>
            <person name="Askin M."/>
            <person name="Barry K."/>
            <person name="Battaglia E."/>
            <person name="Bayram O."/>
            <person name="Benocci T."/>
            <person name="Braus-Stromeyer S.A."/>
            <person name="Caldana C."/>
            <person name="Canovas D."/>
            <person name="Cerqueira G.C."/>
            <person name="Chen F."/>
            <person name="Chen W."/>
            <person name="Choi C."/>
            <person name="Clum A."/>
            <person name="Dos Santos R.A."/>
            <person name="Damasio A.R."/>
            <person name="Diallinas G."/>
            <person name="Emri T."/>
            <person name="Fekete E."/>
            <person name="Flipphi M."/>
            <person name="Freyberg S."/>
            <person name="Gallo A."/>
            <person name="Gournas C."/>
            <person name="Habgood R."/>
            <person name="Hainaut M."/>
            <person name="Harispe M.L."/>
            <person name="Henrissat B."/>
            <person name="Hilden K.S."/>
            <person name="Hope R."/>
            <person name="Hossain A."/>
            <person name="Karabika E."/>
            <person name="Karaffa L."/>
            <person name="Karanyi Z."/>
            <person name="Krasevec N."/>
            <person name="Kuo A."/>
            <person name="Kusch H."/>
            <person name="LaButti K."/>
            <person name="Lagendijk E.L."/>
            <person name="Lapidus A."/>
            <person name="Levasseur A."/>
            <person name="Lindquist E."/>
            <person name="Lipzen A."/>
            <person name="Logrieco A.F."/>
            <person name="MacCabe A."/>
            <person name="Maekelae M.R."/>
            <person name="Malavazi I."/>
            <person name="Melin P."/>
            <person name="Meyer V."/>
            <person name="Mielnichuk N."/>
            <person name="Miskei M."/>
            <person name="Molnar A.P."/>
            <person name="Mule G."/>
            <person name="Ngan C.Y."/>
            <person name="Orejas M."/>
            <person name="Orosz E."/>
            <person name="Ouedraogo J.P."/>
            <person name="Overkamp K.M."/>
            <person name="Park H.-S."/>
            <person name="Perrone G."/>
            <person name="Piumi F."/>
            <person name="Punt P.J."/>
            <person name="Ram A.F."/>
            <person name="Ramon A."/>
            <person name="Rauscher S."/>
            <person name="Record E."/>
            <person name="Riano-Pachon D.M."/>
            <person name="Robert V."/>
            <person name="Roehrig J."/>
            <person name="Ruller R."/>
            <person name="Salamov A."/>
            <person name="Salih N.S."/>
            <person name="Samson R.A."/>
            <person name="Sandor E."/>
            <person name="Sanguinetti M."/>
            <person name="Schuetze T."/>
            <person name="Sepcic K."/>
            <person name="Shelest E."/>
            <person name="Sherlock G."/>
            <person name="Sophianopoulou V."/>
            <person name="Squina F.M."/>
            <person name="Sun H."/>
            <person name="Susca A."/>
            <person name="Todd R.B."/>
            <person name="Tsang A."/>
            <person name="Unkles S.E."/>
            <person name="van de Wiele N."/>
            <person name="van Rossen-Uffink D."/>
            <person name="Oliveira J.V."/>
            <person name="Vesth T.C."/>
            <person name="Visser J."/>
            <person name="Yu J.-H."/>
            <person name="Zhou M."/>
            <person name="Andersen M.R."/>
            <person name="Archer D.B."/>
            <person name="Baker S.E."/>
            <person name="Benoit I."/>
            <person name="Brakhage A.A."/>
            <person name="Braus G.H."/>
            <person name="Fischer R."/>
            <person name="Frisvad J.C."/>
            <person name="Goldman G.H."/>
            <person name="Houbraken J."/>
            <person name="Oakley B."/>
            <person name="Pocsi I."/>
            <person name="Scazzocchio C."/>
            <person name="Seiboth B."/>
            <person name="vanKuyk P.A."/>
            <person name="Wortman J."/>
            <person name="Dyer P.S."/>
            <person name="Grigoriev I.V."/>
        </authorList>
    </citation>
    <scope>NUCLEOTIDE SEQUENCE [LARGE SCALE GENOMIC DNA]</scope>
    <source>
        <strain evidence="3">DTO 134E9</strain>
    </source>
</reference>
<evidence type="ECO:0000313" key="2">
    <source>
        <dbReference type="EMBL" id="OJJ35366.1"/>
    </source>
</evidence>
<dbReference type="AlphaFoldDB" id="A0A1L9RKA7"/>
<feature type="domain" description="F-box" evidence="1">
    <location>
        <begin position="61"/>
        <end position="88"/>
    </location>
</feature>
<dbReference type="Proteomes" id="UP000184383">
    <property type="component" value="Unassembled WGS sequence"/>
</dbReference>
<dbReference type="OrthoDB" id="4454461at2759"/>
<dbReference type="RefSeq" id="XP_040689042.1">
    <property type="nucleotide sequence ID" value="XM_040837479.1"/>
</dbReference>
<dbReference type="EMBL" id="KV878212">
    <property type="protein sequence ID" value="OJJ35366.1"/>
    <property type="molecule type" value="Genomic_DNA"/>
</dbReference>
<sequence length="208" mass="24509">MSYLASKPLFNNISVFLSTIPHYTANMKGHLHWIEKILDHQKHPVACSNRTLPTTQFLEAILSNIFDLLPVLDQVCFALTCKHFYAYFRAYLNNRKLFLPDLFRETRLILCRNVDIESRARTQLLRRLEDANWKYCFQCWTLHPHSAWQHPKGKSCLDCQQLNGRRCMPYAGIVDLCPCLSITKCDQVYLIKRQSDRKRSAQRAYRIL</sequence>